<dbReference type="SUPFAM" id="SSF53383">
    <property type="entry name" value="PLP-dependent transferases"/>
    <property type="match status" value="1"/>
</dbReference>
<dbReference type="Pfam" id="PF00155">
    <property type="entry name" value="Aminotran_1_2"/>
    <property type="match status" value="1"/>
</dbReference>
<dbReference type="Gene3D" id="3.40.640.10">
    <property type="entry name" value="Type I PLP-dependent aspartate aminotransferase-like (Major domain)"/>
    <property type="match status" value="1"/>
</dbReference>
<dbReference type="EMBL" id="BAAAOG010000007">
    <property type="protein sequence ID" value="GAA1965434.1"/>
    <property type="molecule type" value="Genomic_DNA"/>
</dbReference>
<dbReference type="RefSeq" id="WP_344096156.1">
    <property type="nucleotide sequence ID" value="NZ_BAAAOG010000007.1"/>
</dbReference>
<keyword evidence="5" id="KW-0804">Transcription</keyword>
<dbReference type="InterPro" id="IPR036390">
    <property type="entry name" value="WH_DNA-bd_sf"/>
</dbReference>
<evidence type="ECO:0000256" key="2">
    <source>
        <dbReference type="ARBA" id="ARBA00022898"/>
    </source>
</evidence>
<evidence type="ECO:0000313" key="7">
    <source>
        <dbReference type="EMBL" id="GAA1965434.1"/>
    </source>
</evidence>
<dbReference type="PANTHER" id="PTHR46577">
    <property type="entry name" value="HTH-TYPE TRANSCRIPTIONAL REGULATORY PROTEIN GABR"/>
    <property type="match status" value="1"/>
</dbReference>
<dbReference type="SMART" id="SM00345">
    <property type="entry name" value="HTH_GNTR"/>
    <property type="match status" value="1"/>
</dbReference>
<protein>
    <submittedName>
        <fullName evidence="7">PLP-dependent aminotransferase family protein</fullName>
    </submittedName>
</protein>
<comment type="similarity">
    <text evidence="1">In the C-terminal section; belongs to the class-I pyridoxal-phosphate-dependent aminotransferase family.</text>
</comment>
<comment type="caution">
    <text evidence="7">The sequence shown here is derived from an EMBL/GenBank/DDBJ whole genome shotgun (WGS) entry which is preliminary data.</text>
</comment>
<keyword evidence="7" id="KW-0032">Aminotransferase</keyword>
<dbReference type="InterPro" id="IPR015421">
    <property type="entry name" value="PyrdxlP-dep_Trfase_major"/>
</dbReference>
<dbReference type="InterPro" id="IPR036388">
    <property type="entry name" value="WH-like_DNA-bd_sf"/>
</dbReference>
<dbReference type="Gene3D" id="1.10.10.10">
    <property type="entry name" value="Winged helix-like DNA-binding domain superfamily/Winged helix DNA-binding domain"/>
    <property type="match status" value="1"/>
</dbReference>
<keyword evidence="8" id="KW-1185">Reference proteome</keyword>
<gene>
    <name evidence="7" type="ORF">GCM10009776_30380</name>
</gene>
<feature type="domain" description="HTH gntR-type" evidence="6">
    <location>
        <begin position="21"/>
        <end position="89"/>
    </location>
</feature>
<dbReference type="InterPro" id="IPR015424">
    <property type="entry name" value="PyrdxlP-dep_Trfase"/>
</dbReference>
<keyword evidence="7" id="KW-0808">Transferase</keyword>
<evidence type="ECO:0000256" key="1">
    <source>
        <dbReference type="ARBA" id="ARBA00005384"/>
    </source>
</evidence>
<evidence type="ECO:0000256" key="5">
    <source>
        <dbReference type="ARBA" id="ARBA00023163"/>
    </source>
</evidence>
<sequence length="474" mass="50648">MDSRISARALASALGGWRAREPAYEALADGIRLLCLDNRLAPRTALPAERELAAALRLSRSTVAAAYRSLRDTDHITSTRGSGSVTLPLRRRDPGRDGYSDGAIDLQQASPPAWPGLAGVMAEVADSAAALVSRVGYDVLGRAELREVIAERYSNRGIPTSAAEVLVTTGAQSAIHLVSSVLLGRGDRVLIETPTYPHAADALRRAGARLVGVPVLTSDGWDLDRAEQAFARTLPIMAYLMPDFQNPTGRSMTATERHAIMRAGERAGSVLVLDETTADLDIDRGPLDAGFTEGDPASVVRIGSLGKTVWGGLRVGWIRAESDLVRRLIAARPAHDLGTPEFEQAVAAALLRDFGAVVAQRSTLLREGRDTLVAALGEHLPEWGVPRVHGGVSLWIELGAALSPALVMDVRSRGLLLSAGPRFSVDGGHERHLRMPFTAPSDELGRAVELLAQSWRHVRAGAPVSFMEQLDAVV</sequence>
<evidence type="ECO:0000313" key="8">
    <source>
        <dbReference type="Proteomes" id="UP001499933"/>
    </source>
</evidence>
<evidence type="ECO:0000256" key="3">
    <source>
        <dbReference type="ARBA" id="ARBA00023015"/>
    </source>
</evidence>
<organism evidence="7 8">
    <name type="scientific">Microbacterium deminutum</name>
    <dbReference type="NCBI Taxonomy" id="344164"/>
    <lineage>
        <taxon>Bacteria</taxon>
        <taxon>Bacillati</taxon>
        <taxon>Actinomycetota</taxon>
        <taxon>Actinomycetes</taxon>
        <taxon>Micrococcales</taxon>
        <taxon>Microbacteriaceae</taxon>
        <taxon>Microbacterium</taxon>
    </lineage>
</organism>
<dbReference type="SUPFAM" id="SSF46785">
    <property type="entry name" value="Winged helix' DNA-binding domain"/>
    <property type="match status" value="1"/>
</dbReference>
<keyword evidence="3" id="KW-0805">Transcription regulation</keyword>
<evidence type="ECO:0000256" key="4">
    <source>
        <dbReference type="ARBA" id="ARBA00023125"/>
    </source>
</evidence>
<dbReference type="Pfam" id="PF00392">
    <property type="entry name" value="GntR"/>
    <property type="match status" value="1"/>
</dbReference>
<dbReference type="CDD" id="cd00609">
    <property type="entry name" value="AAT_like"/>
    <property type="match status" value="1"/>
</dbReference>
<proteinExistence type="inferred from homology"/>
<evidence type="ECO:0000259" key="6">
    <source>
        <dbReference type="PROSITE" id="PS50949"/>
    </source>
</evidence>
<dbReference type="Proteomes" id="UP001499933">
    <property type="component" value="Unassembled WGS sequence"/>
</dbReference>
<keyword evidence="4" id="KW-0238">DNA-binding</keyword>
<dbReference type="InterPro" id="IPR051446">
    <property type="entry name" value="HTH_trans_reg/aminotransferase"/>
</dbReference>
<dbReference type="GO" id="GO:0008483">
    <property type="term" value="F:transaminase activity"/>
    <property type="evidence" value="ECO:0007669"/>
    <property type="project" value="UniProtKB-KW"/>
</dbReference>
<reference evidence="7 8" key="1">
    <citation type="journal article" date="2019" name="Int. J. Syst. Evol. Microbiol.">
        <title>The Global Catalogue of Microorganisms (GCM) 10K type strain sequencing project: providing services to taxonomists for standard genome sequencing and annotation.</title>
        <authorList>
            <consortium name="The Broad Institute Genomics Platform"/>
            <consortium name="The Broad Institute Genome Sequencing Center for Infectious Disease"/>
            <person name="Wu L."/>
            <person name="Ma J."/>
        </authorList>
    </citation>
    <scope>NUCLEOTIDE SEQUENCE [LARGE SCALE GENOMIC DNA]</scope>
    <source>
        <strain evidence="7 8">JCM 14901</strain>
    </source>
</reference>
<keyword evidence="2" id="KW-0663">Pyridoxal phosphate</keyword>
<dbReference type="PROSITE" id="PS50949">
    <property type="entry name" value="HTH_GNTR"/>
    <property type="match status" value="1"/>
</dbReference>
<dbReference type="InterPro" id="IPR000524">
    <property type="entry name" value="Tscrpt_reg_HTH_GntR"/>
</dbReference>
<dbReference type="InterPro" id="IPR004839">
    <property type="entry name" value="Aminotransferase_I/II_large"/>
</dbReference>
<dbReference type="PANTHER" id="PTHR46577:SF1">
    <property type="entry name" value="HTH-TYPE TRANSCRIPTIONAL REGULATORY PROTEIN GABR"/>
    <property type="match status" value="1"/>
</dbReference>
<accession>A0ABN2R8P6</accession>
<name>A0ABN2R8P6_9MICO</name>